<keyword evidence="12" id="KW-1185">Reference proteome</keyword>
<dbReference type="InterPro" id="IPR017871">
    <property type="entry name" value="ABC_transporter-like_CS"/>
</dbReference>
<dbReference type="PANTHER" id="PTHR24220:SF470">
    <property type="entry name" value="CELL DIVISION ATP-BINDING PROTEIN FTSE"/>
    <property type="match status" value="1"/>
</dbReference>
<comment type="similarity">
    <text evidence="1 9">Belongs to the ABC transporter superfamily.</text>
</comment>
<dbReference type="Proteomes" id="UP000183997">
    <property type="component" value="Unassembled WGS sequence"/>
</dbReference>
<dbReference type="SUPFAM" id="SSF52540">
    <property type="entry name" value="P-loop containing nucleoside triphosphate hydrolases"/>
    <property type="match status" value="1"/>
</dbReference>
<dbReference type="GO" id="GO:0016887">
    <property type="term" value="F:ATP hydrolysis activity"/>
    <property type="evidence" value="ECO:0007669"/>
    <property type="project" value="InterPro"/>
</dbReference>
<comment type="function">
    <text evidence="9">Part of the ABC transporter FtsEX involved in cellular division.</text>
</comment>
<dbReference type="FunFam" id="3.40.50.300:FF:000056">
    <property type="entry name" value="Cell division ATP-binding protein FtsE"/>
    <property type="match status" value="1"/>
</dbReference>
<dbReference type="GO" id="GO:0005886">
    <property type="term" value="C:plasma membrane"/>
    <property type="evidence" value="ECO:0007669"/>
    <property type="project" value="UniProtKB-SubCell"/>
</dbReference>
<dbReference type="Pfam" id="PF00005">
    <property type="entry name" value="ABC_tran"/>
    <property type="match status" value="1"/>
</dbReference>
<sequence>MIQLYNVSKVYENGVKAVSDLSLHIKKGEFAFLVGPSGAGKSTLIKLIFREELPTRGQVMFNGKNILRMKPREVPHLRRKIGMVFQDFRLLPQKTAAENVAFALEITGTSSREIKRLVPAVLEQVGLKDKGDLLPAQMSGGEQQRVGIARAIVNNPLIIIADEPTGNLDPDTSWEIMNLFQDINRRGTTILMVTHASDIVNTMKKRVIALQNGGIVRDEESGVYRREP</sequence>
<dbReference type="PANTHER" id="PTHR24220">
    <property type="entry name" value="IMPORT ATP-BINDING PROTEIN"/>
    <property type="match status" value="1"/>
</dbReference>
<reference evidence="12" key="1">
    <citation type="submission" date="2016-11" db="EMBL/GenBank/DDBJ databases">
        <authorList>
            <person name="Varghese N."/>
            <person name="Submissions S."/>
        </authorList>
    </citation>
    <scope>NUCLEOTIDE SEQUENCE [LARGE SCALE GENOMIC DNA]</scope>
    <source>
        <strain evidence="12">DSM 10349</strain>
    </source>
</reference>
<dbReference type="EMBL" id="FRAR01000023">
    <property type="protein sequence ID" value="SHK77009.1"/>
    <property type="molecule type" value="Genomic_DNA"/>
</dbReference>
<dbReference type="GO" id="GO:0051301">
    <property type="term" value="P:cell division"/>
    <property type="evidence" value="ECO:0007669"/>
    <property type="project" value="UniProtKB-UniRule"/>
</dbReference>
<dbReference type="PROSITE" id="PS50893">
    <property type="entry name" value="ABC_TRANSPORTER_2"/>
    <property type="match status" value="1"/>
</dbReference>
<accession>A0A1M6V695</accession>
<dbReference type="InterPro" id="IPR005286">
    <property type="entry name" value="Cell_div_FtsE"/>
</dbReference>
<evidence type="ECO:0000256" key="9">
    <source>
        <dbReference type="RuleBase" id="RU365094"/>
    </source>
</evidence>
<dbReference type="GO" id="GO:0022857">
    <property type="term" value="F:transmembrane transporter activity"/>
    <property type="evidence" value="ECO:0007669"/>
    <property type="project" value="TreeGrafter"/>
</dbReference>
<name>A0A1M6V695_9FIRM</name>
<comment type="subcellular location">
    <subcellularLocation>
        <location evidence="9">Cell membrane</location>
        <topology evidence="9">Peripheral membrane protein</topology>
        <orientation evidence="9">Cytoplasmic side</orientation>
    </subcellularLocation>
</comment>
<dbReference type="InterPro" id="IPR015854">
    <property type="entry name" value="ABC_transpr_LolD-like"/>
</dbReference>
<comment type="subunit">
    <text evidence="9">Homodimer. Forms a membrane-associated complex with FtsX.</text>
</comment>
<evidence type="ECO:0000256" key="6">
    <source>
        <dbReference type="ARBA" id="ARBA00022840"/>
    </source>
</evidence>
<keyword evidence="3 9" id="KW-1003">Cell membrane</keyword>
<evidence type="ECO:0000256" key="1">
    <source>
        <dbReference type="ARBA" id="ARBA00005417"/>
    </source>
</evidence>
<evidence type="ECO:0000313" key="12">
    <source>
        <dbReference type="Proteomes" id="UP000183997"/>
    </source>
</evidence>
<dbReference type="PROSITE" id="PS00211">
    <property type="entry name" value="ABC_TRANSPORTER_1"/>
    <property type="match status" value="1"/>
</dbReference>
<keyword evidence="5 9" id="KW-0547">Nucleotide-binding</keyword>
<keyword evidence="4 9" id="KW-0132">Cell division</keyword>
<dbReference type="GO" id="GO:0005524">
    <property type="term" value="F:ATP binding"/>
    <property type="evidence" value="ECO:0007669"/>
    <property type="project" value="UniProtKB-UniRule"/>
</dbReference>
<dbReference type="InterPro" id="IPR003439">
    <property type="entry name" value="ABC_transporter-like_ATP-bd"/>
</dbReference>
<proteinExistence type="inferred from homology"/>
<protein>
    <recommendedName>
        <fullName evidence="2 9">Cell division ATP-binding protein FtsE</fullName>
    </recommendedName>
</protein>
<dbReference type="Gene3D" id="3.40.50.300">
    <property type="entry name" value="P-loop containing nucleotide triphosphate hydrolases"/>
    <property type="match status" value="1"/>
</dbReference>
<keyword evidence="6 9" id="KW-0067">ATP-binding</keyword>
<keyword evidence="8 9" id="KW-0131">Cell cycle</keyword>
<feature type="domain" description="ABC transporter" evidence="10">
    <location>
        <begin position="2"/>
        <end position="228"/>
    </location>
</feature>
<gene>
    <name evidence="9" type="primary">ftsE</name>
    <name evidence="11" type="ORF">SAMN02745123_03070</name>
</gene>
<dbReference type="InterPro" id="IPR027417">
    <property type="entry name" value="P-loop_NTPase"/>
</dbReference>
<dbReference type="NCBIfam" id="TIGR02673">
    <property type="entry name" value="FtsE"/>
    <property type="match status" value="1"/>
</dbReference>
<evidence type="ECO:0000256" key="2">
    <source>
        <dbReference type="ARBA" id="ARBA00020019"/>
    </source>
</evidence>
<evidence type="ECO:0000259" key="10">
    <source>
        <dbReference type="PROSITE" id="PS50893"/>
    </source>
</evidence>
<dbReference type="STRING" id="1121421.SAMN02745123_03070"/>
<evidence type="ECO:0000256" key="5">
    <source>
        <dbReference type="ARBA" id="ARBA00022741"/>
    </source>
</evidence>
<evidence type="ECO:0000256" key="8">
    <source>
        <dbReference type="ARBA" id="ARBA00023306"/>
    </source>
</evidence>
<evidence type="ECO:0000313" key="11">
    <source>
        <dbReference type="EMBL" id="SHK77009.1"/>
    </source>
</evidence>
<keyword evidence="7 9" id="KW-0472">Membrane</keyword>
<dbReference type="RefSeq" id="WP_072916079.1">
    <property type="nucleotide sequence ID" value="NZ_FRAR01000023.1"/>
</dbReference>
<organism evidence="11 12">
    <name type="scientific">Desulforamulus aeronauticus DSM 10349</name>
    <dbReference type="NCBI Taxonomy" id="1121421"/>
    <lineage>
        <taxon>Bacteria</taxon>
        <taxon>Bacillati</taxon>
        <taxon>Bacillota</taxon>
        <taxon>Clostridia</taxon>
        <taxon>Eubacteriales</taxon>
        <taxon>Peptococcaceae</taxon>
        <taxon>Desulforamulus</taxon>
    </lineage>
</organism>
<dbReference type="OrthoDB" id="9810992at2"/>
<dbReference type="AlphaFoldDB" id="A0A1M6V695"/>
<dbReference type="SMART" id="SM00382">
    <property type="entry name" value="AAA"/>
    <property type="match status" value="1"/>
</dbReference>
<evidence type="ECO:0000256" key="7">
    <source>
        <dbReference type="ARBA" id="ARBA00023136"/>
    </source>
</evidence>
<dbReference type="InterPro" id="IPR003593">
    <property type="entry name" value="AAA+_ATPase"/>
</dbReference>
<evidence type="ECO:0000256" key="3">
    <source>
        <dbReference type="ARBA" id="ARBA00022475"/>
    </source>
</evidence>
<evidence type="ECO:0000256" key="4">
    <source>
        <dbReference type="ARBA" id="ARBA00022618"/>
    </source>
</evidence>